<feature type="non-terminal residue" evidence="1">
    <location>
        <position position="1"/>
    </location>
</feature>
<dbReference type="EMBL" id="CAMXCT010004323">
    <property type="protein sequence ID" value="CAI4008562.1"/>
    <property type="molecule type" value="Genomic_DNA"/>
</dbReference>
<keyword evidence="3" id="KW-1185">Reference proteome</keyword>
<accession>A0A9P1GFC1</accession>
<gene>
    <name evidence="1" type="ORF">C1SCF055_LOCUS33992</name>
</gene>
<evidence type="ECO:0000313" key="1">
    <source>
        <dbReference type="EMBL" id="CAI4008562.1"/>
    </source>
</evidence>
<protein>
    <submittedName>
        <fullName evidence="1">Uncharacterized protein</fullName>
    </submittedName>
</protein>
<comment type="caution">
    <text evidence="1">The sequence shown here is derived from an EMBL/GenBank/DDBJ whole genome shotgun (WGS) entry which is preliminary data.</text>
</comment>
<evidence type="ECO:0000313" key="3">
    <source>
        <dbReference type="Proteomes" id="UP001152797"/>
    </source>
</evidence>
<evidence type="ECO:0000313" key="2">
    <source>
        <dbReference type="EMBL" id="CAL4795874.1"/>
    </source>
</evidence>
<dbReference type="Proteomes" id="UP001152797">
    <property type="component" value="Unassembled WGS sequence"/>
</dbReference>
<dbReference type="EMBL" id="CAMXCT030004323">
    <property type="protein sequence ID" value="CAL4795874.1"/>
    <property type="molecule type" value="Genomic_DNA"/>
</dbReference>
<name>A0A9P1GFC1_9DINO</name>
<reference evidence="2 3" key="2">
    <citation type="submission" date="2024-05" db="EMBL/GenBank/DDBJ databases">
        <authorList>
            <person name="Chen Y."/>
            <person name="Shah S."/>
            <person name="Dougan E. K."/>
            <person name="Thang M."/>
            <person name="Chan C."/>
        </authorList>
    </citation>
    <scope>NUCLEOTIDE SEQUENCE [LARGE SCALE GENOMIC DNA]</scope>
</reference>
<reference evidence="1" key="1">
    <citation type="submission" date="2022-10" db="EMBL/GenBank/DDBJ databases">
        <authorList>
            <person name="Chen Y."/>
            <person name="Dougan E. K."/>
            <person name="Chan C."/>
            <person name="Rhodes N."/>
            <person name="Thang M."/>
        </authorList>
    </citation>
    <scope>NUCLEOTIDE SEQUENCE</scope>
</reference>
<dbReference type="EMBL" id="CAMXCT020004323">
    <property type="protein sequence ID" value="CAL1161937.1"/>
    <property type="molecule type" value="Genomic_DNA"/>
</dbReference>
<sequence>LNQGHFANSRFATHSSLVPPLWIATRISGELSMPMGSDMNMRLWLQFVLLLVARHFARGRSVMPAPANDDDAQGLLQIPEHKLKKHCLRPNGSGHWTAQCFECSYPHNSSKFRLFCDYCCFVFTDPNITHNALTEVRLPMANPEGTVSHL</sequence>
<dbReference type="AlphaFoldDB" id="A0A9P1GFC1"/>
<organism evidence="1">
    <name type="scientific">Cladocopium goreaui</name>
    <dbReference type="NCBI Taxonomy" id="2562237"/>
    <lineage>
        <taxon>Eukaryota</taxon>
        <taxon>Sar</taxon>
        <taxon>Alveolata</taxon>
        <taxon>Dinophyceae</taxon>
        <taxon>Suessiales</taxon>
        <taxon>Symbiodiniaceae</taxon>
        <taxon>Cladocopium</taxon>
    </lineage>
</organism>
<proteinExistence type="predicted"/>